<dbReference type="AlphaFoldDB" id="A0A934PV53"/>
<protein>
    <recommendedName>
        <fullName evidence="3">Addiction module component</fullName>
    </recommendedName>
</protein>
<evidence type="ECO:0000313" key="1">
    <source>
        <dbReference type="EMBL" id="MBK0379588.1"/>
    </source>
</evidence>
<name>A0A934PV53_9SPHI</name>
<evidence type="ECO:0008006" key="3">
    <source>
        <dbReference type="Google" id="ProtNLM"/>
    </source>
</evidence>
<dbReference type="RefSeq" id="WP_200066145.1">
    <property type="nucleotide sequence ID" value="NZ_JAEHFW010000002.1"/>
</dbReference>
<proteinExistence type="predicted"/>
<accession>A0A934PV53</accession>
<reference evidence="1" key="1">
    <citation type="submission" date="2020-12" db="EMBL/GenBank/DDBJ databases">
        <title>Bacterial novel species Mucilaginibacter sp. SD-g isolated from soil.</title>
        <authorList>
            <person name="Jung H.-Y."/>
        </authorList>
    </citation>
    <scope>NUCLEOTIDE SEQUENCE</scope>
    <source>
        <strain evidence="1">SD-g</strain>
    </source>
</reference>
<dbReference type="EMBL" id="JAEHFW010000002">
    <property type="protein sequence ID" value="MBK0379588.1"/>
    <property type="molecule type" value="Genomic_DNA"/>
</dbReference>
<dbReference type="Proteomes" id="UP000613193">
    <property type="component" value="Unassembled WGS sequence"/>
</dbReference>
<organism evidence="1 2">
    <name type="scientific">Mucilaginibacter segetis</name>
    <dbReference type="NCBI Taxonomy" id="2793071"/>
    <lineage>
        <taxon>Bacteria</taxon>
        <taxon>Pseudomonadati</taxon>
        <taxon>Bacteroidota</taxon>
        <taxon>Sphingobacteriia</taxon>
        <taxon>Sphingobacteriales</taxon>
        <taxon>Sphingobacteriaceae</taxon>
        <taxon>Mucilaginibacter</taxon>
    </lineage>
</organism>
<comment type="caution">
    <text evidence="1">The sequence shown here is derived from an EMBL/GenBank/DDBJ whole genome shotgun (WGS) entry which is preliminary data.</text>
</comment>
<evidence type="ECO:0000313" key="2">
    <source>
        <dbReference type="Proteomes" id="UP000613193"/>
    </source>
</evidence>
<keyword evidence="2" id="KW-1185">Reference proteome</keyword>
<gene>
    <name evidence="1" type="ORF">I5M19_09730</name>
</gene>
<sequence>MNLLAEKIELAKRLLEVEDEHLLFQIKQLFENDGKDFWDDLPLDVQNGIERAKKQADEGKLISHDQAISKYAKYL</sequence>